<evidence type="ECO:0000256" key="2">
    <source>
        <dbReference type="ARBA" id="ARBA00022679"/>
    </source>
</evidence>
<keyword evidence="4" id="KW-0472">Membrane</keyword>
<evidence type="ECO:0000256" key="4">
    <source>
        <dbReference type="SAM" id="Phobius"/>
    </source>
</evidence>
<evidence type="ECO:0000256" key="1">
    <source>
        <dbReference type="ARBA" id="ARBA00008655"/>
    </source>
</evidence>
<gene>
    <name evidence="6" type="primary">LPGAT1</name>
    <name evidence="6" type="ORF">Anas_03777</name>
</gene>
<dbReference type="GO" id="GO:0036149">
    <property type="term" value="P:phosphatidylinositol acyl-chain remodeling"/>
    <property type="evidence" value="ECO:0007669"/>
    <property type="project" value="TreeGrafter"/>
</dbReference>
<feature type="transmembrane region" description="Helical" evidence="4">
    <location>
        <begin position="12"/>
        <end position="35"/>
    </location>
</feature>
<evidence type="ECO:0000313" key="7">
    <source>
        <dbReference type="Proteomes" id="UP000326759"/>
    </source>
</evidence>
<dbReference type="SMART" id="SM00563">
    <property type="entry name" value="PlsC"/>
    <property type="match status" value="1"/>
</dbReference>
<dbReference type="OrthoDB" id="5920068at2759"/>
<dbReference type="EMBL" id="SEYY01021661">
    <property type="protein sequence ID" value="KAB7496178.1"/>
    <property type="molecule type" value="Genomic_DNA"/>
</dbReference>
<dbReference type="Pfam" id="PF01553">
    <property type="entry name" value="Acyltransferase"/>
    <property type="match status" value="1"/>
</dbReference>
<keyword evidence="4" id="KW-0812">Transmembrane</keyword>
<sequence length="310" mass="36619">MKVKSIWKTLQTIIRFVFVFVNNLYCIPVHVVWLFFLFPLRWVSEEWYWHIEGIFFHWLLSMVALWSYSAGYHIRELGDDISDIIDEKTVILFNHQSTSDVPLIMAAFNSRNNLHNNILWIMDRVFQKTNFGLVSWYHGDFFIRAGKEHRDASLKALANHMEGFYMKRNRKWIVLFPEGGFLKNRKATSQRFAEKNNLPHLENVSLPRVGALKIILEEVGISPEKKTLNGVKYLVDVTVAYPNGEPLDLQTIVGGWREPCETIFHYRIYPVEKLPTKEIDLTNWLYERYYEKEAMLQEYYNTGVFPTSPL</sequence>
<proteinExistence type="inferred from homology"/>
<accession>A0A5N5SQW0</accession>
<dbReference type="GO" id="GO:0005783">
    <property type="term" value="C:endoplasmic reticulum"/>
    <property type="evidence" value="ECO:0007669"/>
    <property type="project" value="TreeGrafter"/>
</dbReference>
<keyword evidence="3 6" id="KW-0012">Acyltransferase</keyword>
<evidence type="ECO:0000256" key="3">
    <source>
        <dbReference type="ARBA" id="ARBA00023315"/>
    </source>
</evidence>
<evidence type="ECO:0000259" key="5">
    <source>
        <dbReference type="SMART" id="SM00563"/>
    </source>
</evidence>
<evidence type="ECO:0000313" key="6">
    <source>
        <dbReference type="EMBL" id="KAB7496178.1"/>
    </source>
</evidence>
<dbReference type="InterPro" id="IPR032098">
    <property type="entry name" value="Acyltransf_C"/>
</dbReference>
<feature type="non-terminal residue" evidence="6">
    <location>
        <position position="310"/>
    </location>
</feature>
<keyword evidence="7" id="KW-1185">Reference proteome</keyword>
<dbReference type="Proteomes" id="UP000326759">
    <property type="component" value="Unassembled WGS sequence"/>
</dbReference>
<keyword evidence="4" id="KW-1133">Transmembrane helix</keyword>
<dbReference type="CDD" id="cd07990">
    <property type="entry name" value="LPLAT_LCLAT1-like"/>
    <property type="match status" value="1"/>
</dbReference>
<dbReference type="GO" id="GO:0016746">
    <property type="term" value="F:acyltransferase activity"/>
    <property type="evidence" value="ECO:0007669"/>
    <property type="project" value="UniProtKB-KW"/>
</dbReference>
<dbReference type="AlphaFoldDB" id="A0A5N5SQW0"/>
<feature type="domain" description="Phospholipid/glycerol acyltransferase" evidence="5">
    <location>
        <begin position="89"/>
        <end position="213"/>
    </location>
</feature>
<dbReference type="Pfam" id="PF16076">
    <property type="entry name" value="Acyltransf_C"/>
    <property type="match status" value="1"/>
</dbReference>
<comment type="caution">
    <text evidence="6">The sequence shown here is derived from an EMBL/GenBank/DDBJ whole genome shotgun (WGS) entry which is preliminary data.</text>
</comment>
<keyword evidence="2 6" id="KW-0808">Transferase</keyword>
<protein>
    <submittedName>
        <fullName evidence="6">Acyl-CoA:lysophosphatidylglycerol acyltransferase 1</fullName>
    </submittedName>
</protein>
<feature type="transmembrane region" description="Helical" evidence="4">
    <location>
        <begin position="47"/>
        <end position="68"/>
    </location>
</feature>
<dbReference type="SUPFAM" id="SSF69593">
    <property type="entry name" value="Glycerol-3-phosphate (1)-acyltransferase"/>
    <property type="match status" value="1"/>
</dbReference>
<dbReference type="PANTHER" id="PTHR10983:SF2">
    <property type="entry name" value="ACYL-COA:LYSOPHOSPHATIDYLGLYCEROL ACYLTRANSFERASE 1"/>
    <property type="match status" value="1"/>
</dbReference>
<organism evidence="6 7">
    <name type="scientific">Armadillidium nasatum</name>
    <dbReference type="NCBI Taxonomy" id="96803"/>
    <lineage>
        <taxon>Eukaryota</taxon>
        <taxon>Metazoa</taxon>
        <taxon>Ecdysozoa</taxon>
        <taxon>Arthropoda</taxon>
        <taxon>Crustacea</taxon>
        <taxon>Multicrustacea</taxon>
        <taxon>Malacostraca</taxon>
        <taxon>Eumalacostraca</taxon>
        <taxon>Peracarida</taxon>
        <taxon>Isopoda</taxon>
        <taxon>Oniscidea</taxon>
        <taxon>Crinocheta</taxon>
        <taxon>Armadillidiidae</taxon>
        <taxon>Armadillidium</taxon>
    </lineage>
</organism>
<name>A0A5N5SQW0_9CRUS</name>
<reference evidence="6 7" key="1">
    <citation type="journal article" date="2019" name="PLoS Biol.">
        <title>Sex chromosomes control vertical transmission of feminizing Wolbachia symbionts in an isopod.</title>
        <authorList>
            <person name="Becking T."/>
            <person name="Chebbi M.A."/>
            <person name="Giraud I."/>
            <person name="Moumen B."/>
            <person name="Laverre T."/>
            <person name="Caubet Y."/>
            <person name="Peccoud J."/>
            <person name="Gilbert C."/>
            <person name="Cordaux R."/>
        </authorList>
    </citation>
    <scope>NUCLEOTIDE SEQUENCE [LARGE SCALE GENOMIC DNA]</scope>
    <source>
        <strain evidence="6">ANa2</strain>
        <tissue evidence="6">Whole body excluding digestive tract and cuticle</tissue>
    </source>
</reference>
<comment type="similarity">
    <text evidence="1">Belongs to the 1-acyl-sn-glycerol-3-phosphate acyltransferase family.</text>
</comment>
<dbReference type="PANTHER" id="PTHR10983">
    <property type="entry name" value="1-ACYLGLYCEROL-3-PHOSPHATE ACYLTRANSFERASE-RELATED"/>
    <property type="match status" value="1"/>
</dbReference>
<dbReference type="InterPro" id="IPR002123">
    <property type="entry name" value="Plipid/glycerol_acylTrfase"/>
</dbReference>